<dbReference type="GeneID" id="8383591"/>
<protein>
    <submittedName>
        <fullName evidence="2">Uncharacterized protein</fullName>
    </submittedName>
</protein>
<dbReference type="InterPro" id="IPR023833">
    <property type="entry name" value="Signal_pept_SipW-depend-type"/>
</dbReference>
<feature type="transmembrane region" description="Helical" evidence="1">
    <location>
        <begin position="12"/>
        <end position="35"/>
    </location>
</feature>
<dbReference type="RefSeq" id="WP_015789064.1">
    <property type="nucleotide sequence ID" value="NC_013158.1"/>
</dbReference>
<keyword evidence="1" id="KW-0472">Membrane</keyword>
<dbReference type="PROSITE" id="PS51318">
    <property type="entry name" value="TAT"/>
    <property type="match status" value="1"/>
</dbReference>
<evidence type="ECO:0000313" key="2">
    <source>
        <dbReference type="EMBL" id="ACV11490.1"/>
    </source>
</evidence>
<dbReference type="KEGG" id="hut:Huta_1314"/>
<dbReference type="HOGENOM" id="CLU_1292018_0_0_2"/>
<dbReference type="eggNOG" id="arCOG05861">
    <property type="taxonomic scope" value="Archaea"/>
</dbReference>
<dbReference type="AlphaFoldDB" id="C7NN90"/>
<dbReference type="OrthoDB" id="241605at2157"/>
<keyword evidence="3" id="KW-1185">Reference proteome</keyword>
<gene>
    <name evidence="2" type="ordered locus">Huta_1314</name>
</gene>
<organism evidence="2 3">
    <name type="scientific">Halorhabdus utahensis (strain DSM 12940 / JCM 11049 / AX-2)</name>
    <dbReference type="NCBI Taxonomy" id="519442"/>
    <lineage>
        <taxon>Archaea</taxon>
        <taxon>Methanobacteriati</taxon>
        <taxon>Methanobacteriota</taxon>
        <taxon>Stenosarchaea group</taxon>
        <taxon>Halobacteria</taxon>
        <taxon>Halobacteriales</taxon>
        <taxon>Haloarculaceae</taxon>
        <taxon>Halorhabdus</taxon>
    </lineage>
</organism>
<proteinExistence type="predicted"/>
<dbReference type="STRING" id="519442.Huta_1314"/>
<dbReference type="NCBIfam" id="TIGR04088">
    <property type="entry name" value="cognate_SipW"/>
    <property type="match status" value="1"/>
</dbReference>
<dbReference type="InterPro" id="IPR022121">
    <property type="entry name" value="Peptidase_M73_camelysin"/>
</dbReference>
<evidence type="ECO:0000313" key="3">
    <source>
        <dbReference type="Proteomes" id="UP000002071"/>
    </source>
</evidence>
<dbReference type="Pfam" id="PF12389">
    <property type="entry name" value="Peptidase_M73"/>
    <property type="match status" value="1"/>
</dbReference>
<keyword evidence="1" id="KW-0812">Transmembrane</keyword>
<dbReference type="Proteomes" id="UP000002071">
    <property type="component" value="Chromosome"/>
</dbReference>
<evidence type="ECO:0000256" key="1">
    <source>
        <dbReference type="SAM" id="Phobius"/>
    </source>
</evidence>
<keyword evidence="1" id="KW-1133">Transmembrane helix</keyword>
<reference evidence="2 3" key="1">
    <citation type="journal article" date="2009" name="Stand. Genomic Sci.">
        <title>Complete genome sequence of Halorhabdus utahensis type strain (AX-2).</title>
        <authorList>
            <person name="Anderson I."/>
            <person name="Tindall B.J."/>
            <person name="Pomrenke H."/>
            <person name="Goker M."/>
            <person name="Lapidus A."/>
            <person name="Nolan M."/>
            <person name="Copeland A."/>
            <person name="Glavina Del Rio T."/>
            <person name="Chen F."/>
            <person name="Tice H."/>
            <person name="Cheng J.F."/>
            <person name="Lucas S."/>
            <person name="Chertkov O."/>
            <person name="Bruce D."/>
            <person name="Brettin T."/>
            <person name="Detter J.C."/>
            <person name="Han C."/>
            <person name="Goodwin L."/>
            <person name="Land M."/>
            <person name="Hauser L."/>
            <person name="Chang Y.J."/>
            <person name="Jeffries C.D."/>
            <person name="Pitluck S."/>
            <person name="Pati A."/>
            <person name="Mavromatis K."/>
            <person name="Ivanova N."/>
            <person name="Ovchinnikova G."/>
            <person name="Chen A."/>
            <person name="Palaniappan K."/>
            <person name="Chain P."/>
            <person name="Rohde M."/>
            <person name="Bristow J."/>
            <person name="Eisen J.A."/>
            <person name="Markowitz V."/>
            <person name="Hugenholtz P."/>
            <person name="Kyrpides N.C."/>
            <person name="Klenk H.P."/>
        </authorList>
    </citation>
    <scope>NUCLEOTIDE SEQUENCE [LARGE SCALE GENOMIC DNA]</scope>
    <source>
        <strain evidence="3">DSM 12940 / JCM 11049 / AX-2</strain>
    </source>
</reference>
<dbReference type="InterPro" id="IPR006311">
    <property type="entry name" value="TAT_signal"/>
</dbReference>
<sequence length="213" mass="22384">MTEEDSKFTRRRVLGGLITVGAASAAAGAGTFALFSDSETSDGNTVQAGTIELTTNEASISTFTFDGIKPGGSANEHTWTLKNTGSISGSLDVSVTVSDNNDDESITGDIDKEKFAKAVQVDTLNYDGGLISNISGETDPNDVFDNSSANPYESLYDLANNADGDDDLSNHVDPGDGTDFKIGLSLHEDAGNDFQGEGVDVTFEFMLNQQDGQ</sequence>
<dbReference type="EMBL" id="CP001687">
    <property type="protein sequence ID" value="ACV11490.1"/>
    <property type="molecule type" value="Genomic_DNA"/>
</dbReference>
<name>C7NN90_HALUD</name>
<accession>C7NN90</accession>